<gene>
    <name evidence="2" type="ORF">EV675_2345</name>
</gene>
<dbReference type="Proteomes" id="UP000292445">
    <property type="component" value="Unassembled WGS sequence"/>
</dbReference>
<accession>A0A4Q7NMA1</accession>
<dbReference type="PANTHER" id="PTHR41521:SF4">
    <property type="entry name" value="BLR0684 PROTEIN"/>
    <property type="match status" value="1"/>
</dbReference>
<dbReference type="EMBL" id="SGXC01000001">
    <property type="protein sequence ID" value="RZS86305.1"/>
    <property type="molecule type" value="Genomic_DNA"/>
</dbReference>
<keyword evidence="3" id="KW-1185">Reference proteome</keyword>
<organism evidence="2 3">
    <name type="scientific">Pigmentiphaga kullae</name>
    <dbReference type="NCBI Taxonomy" id="151784"/>
    <lineage>
        <taxon>Bacteria</taxon>
        <taxon>Pseudomonadati</taxon>
        <taxon>Pseudomonadota</taxon>
        <taxon>Betaproteobacteria</taxon>
        <taxon>Burkholderiales</taxon>
        <taxon>Alcaligenaceae</taxon>
        <taxon>Pigmentiphaga</taxon>
    </lineage>
</organism>
<proteinExistence type="predicted"/>
<evidence type="ECO:0000313" key="3">
    <source>
        <dbReference type="Proteomes" id="UP000292445"/>
    </source>
</evidence>
<sequence>MACYLISEIEWLDTGPMQRYLHLVALSKQKYGGRYLVRGGDPRLLEGSGDVRRMVVTEFDSVEHAMRWWNSPEYAEAKAIRQPVTRCRVVLVDGVSERELASAA</sequence>
<evidence type="ECO:0000259" key="1">
    <source>
        <dbReference type="Pfam" id="PF07045"/>
    </source>
</evidence>
<dbReference type="Pfam" id="PF07045">
    <property type="entry name" value="DUF1330"/>
    <property type="match status" value="1"/>
</dbReference>
<dbReference type="AlphaFoldDB" id="A0A4Q7NMA1"/>
<dbReference type="InterPro" id="IPR011008">
    <property type="entry name" value="Dimeric_a/b-barrel"/>
</dbReference>
<dbReference type="SUPFAM" id="SSF54909">
    <property type="entry name" value="Dimeric alpha+beta barrel"/>
    <property type="match status" value="1"/>
</dbReference>
<comment type="caution">
    <text evidence="2">The sequence shown here is derived from an EMBL/GenBank/DDBJ whole genome shotgun (WGS) entry which is preliminary data.</text>
</comment>
<dbReference type="InterPro" id="IPR010753">
    <property type="entry name" value="DUF1330"/>
</dbReference>
<name>A0A4Q7NMA1_9BURK</name>
<reference evidence="2 3" key="1">
    <citation type="submission" date="2019-02" db="EMBL/GenBank/DDBJ databases">
        <title>Genomic Encyclopedia of Type Strains, Phase IV (KMG-IV): sequencing the most valuable type-strain genomes for metagenomic binning, comparative biology and taxonomic classification.</title>
        <authorList>
            <person name="Goeker M."/>
        </authorList>
    </citation>
    <scope>NUCLEOTIDE SEQUENCE [LARGE SCALE GENOMIC DNA]</scope>
    <source>
        <strain evidence="2 3">K24</strain>
    </source>
</reference>
<protein>
    <submittedName>
        <fullName evidence="2">Uncharacterized protein (DUF1330 family)</fullName>
    </submittedName>
</protein>
<evidence type="ECO:0000313" key="2">
    <source>
        <dbReference type="EMBL" id="RZS86305.1"/>
    </source>
</evidence>
<dbReference type="PANTHER" id="PTHR41521">
    <property type="match status" value="1"/>
</dbReference>
<feature type="domain" description="DUF1330" evidence="1">
    <location>
        <begin position="3"/>
        <end position="95"/>
    </location>
</feature>
<dbReference type="Gene3D" id="3.30.70.100">
    <property type="match status" value="1"/>
</dbReference>
<dbReference type="OrthoDB" id="516779at2"/>
<dbReference type="RefSeq" id="WP_130357410.1">
    <property type="nucleotide sequence ID" value="NZ_SGXC01000001.1"/>
</dbReference>